<organism evidence="4 5">
    <name type="scientific">Chironomus riparius</name>
    <dbReference type="NCBI Taxonomy" id="315576"/>
    <lineage>
        <taxon>Eukaryota</taxon>
        <taxon>Metazoa</taxon>
        <taxon>Ecdysozoa</taxon>
        <taxon>Arthropoda</taxon>
        <taxon>Hexapoda</taxon>
        <taxon>Insecta</taxon>
        <taxon>Pterygota</taxon>
        <taxon>Neoptera</taxon>
        <taxon>Endopterygota</taxon>
        <taxon>Diptera</taxon>
        <taxon>Nematocera</taxon>
        <taxon>Chironomoidea</taxon>
        <taxon>Chironomidae</taxon>
        <taxon>Chironominae</taxon>
        <taxon>Chironomus</taxon>
    </lineage>
</organism>
<reference evidence="4" key="2">
    <citation type="submission" date="2022-10" db="EMBL/GenBank/DDBJ databases">
        <authorList>
            <consortium name="ENA_rothamsted_submissions"/>
            <consortium name="culmorum"/>
            <person name="King R."/>
        </authorList>
    </citation>
    <scope>NUCLEOTIDE SEQUENCE</scope>
</reference>
<evidence type="ECO:0000313" key="5">
    <source>
        <dbReference type="Proteomes" id="UP001153620"/>
    </source>
</evidence>
<dbReference type="OrthoDB" id="10062814at2759"/>
<evidence type="ECO:0000259" key="3">
    <source>
        <dbReference type="Pfam" id="PF18293"/>
    </source>
</evidence>
<feature type="compositionally biased region" description="Low complexity" evidence="2">
    <location>
        <begin position="522"/>
        <end position="535"/>
    </location>
</feature>
<dbReference type="InterPro" id="IPR028816">
    <property type="entry name" value="Caprin"/>
</dbReference>
<feature type="region of interest" description="Disordered" evidence="2">
    <location>
        <begin position="438"/>
        <end position="564"/>
    </location>
</feature>
<feature type="domain" description="Caprin-1 dimerization" evidence="3">
    <location>
        <begin position="120"/>
        <end position="240"/>
    </location>
</feature>
<feature type="compositionally biased region" description="Low complexity" evidence="2">
    <location>
        <begin position="391"/>
        <end position="409"/>
    </location>
</feature>
<dbReference type="GO" id="GO:0003723">
    <property type="term" value="F:RNA binding"/>
    <property type="evidence" value="ECO:0007669"/>
    <property type="project" value="TreeGrafter"/>
</dbReference>
<feature type="compositionally biased region" description="Basic and acidic residues" evidence="2">
    <location>
        <begin position="607"/>
        <end position="629"/>
    </location>
</feature>
<dbReference type="EMBL" id="OU895879">
    <property type="protein sequence ID" value="CAG9809233.1"/>
    <property type="molecule type" value="Genomic_DNA"/>
</dbReference>
<dbReference type="GO" id="GO:0005737">
    <property type="term" value="C:cytoplasm"/>
    <property type="evidence" value="ECO:0007669"/>
    <property type="project" value="TreeGrafter"/>
</dbReference>
<feature type="region of interest" description="Disordered" evidence="2">
    <location>
        <begin position="599"/>
        <end position="762"/>
    </location>
</feature>
<sequence>MPSANVEPLKVEVVPPKPSDEAKTNENPQKDMEHNGEKIPPIQQVLQIIQNKVRNLEKRKNKLDGYMKEEEDGKELSNEQKKAVLKYEEVVSQLGISKEFCKQFQVMATTAAKEQKRLERKATFIKQMQETRKVREVIIIQDILRQLKNEEIRSDFLNAQNGACLVEASEMDVLELFSKHTIPVHPMYSNEPSFVNSAKTAADLLSFVVDGRNRQFLETGFTFDKMKEIFTRIQTCGYFETDIKIVEIEERPPESATPQSNTDLDSKDENAIIEDVILEQPAINAPSIPSTSSSPSNAAANIMPQAPLPTQVPNPTQLFNGGNNVQGINVMPVMHAPIQVIPQPLPMKTTVTAVENAFYNQMKYSQPQQLNQQPQGPMINNNINANANNTNNINNNNNNNINNNGNSNNEMQVVPPNRYIEDFASSSISFLQDSLVEQIQSGSQSPQQKIPPNMLNQPPKHSNIQQQQQQQQVISTQTYSSQTYNPPQQSAPVQPQTTHNFPPGLKLQQQQQQGNASNIPVSYSQQHQPSSQTQQAPINSIPHQVPAPQKQQQHLMSKESTPQEAPHFQNIVAGSVQYQQQMPTNIQNLQDVEQKALNAHQPNVDVPSDKPTSETPDRKMHAVDKENNRSNEWNPVNNQQQPQIDTWTNDNSGGTNAGSGYNRFTRNRGAGGGPKYNNYRNSQVPRNNYNNENGDANNRDGGPTTFFRNNERYNSGSAGRYNHNNGNNVSERGNFNKRDNYRTGGSGRFSSSMGSSNPVQRK</sequence>
<feature type="compositionally biased region" description="Polar residues" evidence="2">
    <location>
        <begin position="706"/>
        <end position="733"/>
    </location>
</feature>
<protein>
    <recommendedName>
        <fullName evidence="3">Caprin-1 dimerization domain-containing protein</fullName>
    </recommendedName>
</protein>
<evidence type="ECO:0000256" key="2">
    <source>
        <dbReference type="SAM" id="MobiDB-lite"/>
    </source>
</evidence>
<evidence type="ECO:0000313" key="4">
    <source>
        <dbReference type="EMBL" id="CAG9809233.1"/>
    </source>
</evidence>
<feature type="compositionally biased region" description="Polar residues" evidence="2">
    <location>
        <begin position="630"/>
        <end position="664"/>
    </location>
</feature>
<feature type="region of interest" description="Disordered" evidence="2">
    <location>
        <begin position="1"/>
        <end position="41"/>
    </location>
</feature>
<comment type="similarity">
    <text evidence="1">Belongs to the caprin family.</text>
</comment>
<feature type="compositionally biased region" description="Low complexity" evidence="2">
    <location>
        <begin position="1"/>
        <end position="14"/>
    </location>
</feature>
<dbReference type="PANTHER" id="PTHR22922">
    <property type="entry name" value="GPI-ANCHORED PROTEIN P137"/>
    <property type="match status" value="1"/>
</dbReference>
<feature type="compositionally biased region" description="Polar residues" evidence="2">
    <location>
        <begin position="438"/>
        <end position="463"/>
    </location>
</feature>
<dbReference type="Pfam" id="PF18293">
    <property type="entry name" value="Caprin-1_dimer"/>
    <property type="match status" value="1"/>
</dbReference>
<feature type="compositionally biased region" description="Basic and acidic residues" evidence="2">
    <location>
        <begin position="18"/>
        <end position="37"/>
    </location>
</feature>
<dbReference type="Proteomes" id="UP001153620">
    <property type="component" value="Chromosome 3"/>
</dbReference>
<proteinExistence type="inferred from homology"/>
<reference evidence="4" key="1">
    <citation type="submission" date="2022-01" db="EMBL/GenBank/DDBJ databases">
        <authorList>
            <person name="King R."/>
        </authorList>
    </citation>
    <scope>NUCLEOTIDE SEQUENCE</scope>
</reference>
<feature type="region of interest" description="Disordered" evidence="2">
    <location>
        <begin position="391"/>
        <end position="413"/>
    </location>
</feature>
<feature type="compositionally biased region" description="Low complexity" evidence="2">
    <location>
        <begin position="687"/>
        <end position="696"/>
    </location>
</feature>
<name>A0A9N9S4R1_9DIPT</name>
<dbReference type="AlphaFoldDB" id="A0A9N9S4R1"/>
<keyword evidence="5" id="KW-1185">Reference proteome</keyword>
<accession>A0A9N9S4R1</accession>
<gene>
    <name evidence="4" type="ORF">CHIRRI_LOCUS12061</name>
</gene>
<evidence type="ECO:0000256" key="1">
    <source>
        <dbReference type="ARBA" id="ARBA00007950"/>
    </source>
</evidence>
<dbReference type="PANTHER" id="PTHR22922:SF19">
    <property type="entry name" value="CAPRIN HOMOLOG"/>
    <property type="match status" value="1"/>
</dbReference>
<feature type="compositionally biased region" description="Polar residues" evidence="2">
    <location>
        <begin position="485"/>
        <end position="500"/>
    </location>
</feature>
<feature type="compositionally biased region" description="Polar residues" evidence="2">
    <location>
        <begin position="549"/>
        <end position="563"/>
    </location>
</feature>
<dbReference type="InterPro" id="IPR041637">
    <property type="entry name" value="Caprin-1_dimer"/>
</dbReference>
<feature type="compositionally biased region" description="Low complexity" evidence="2">
    <location>
        <begin position="464"/>
        <end position="484"/>
    </location>
</feature>